<keyword evidence="5" id="KW-1185">Reference proteome</keyword>
<reference evidence="4 5" key="1">
    <citation type="submission" date="2019-12" db="EMBL/GenBank/DDBJ databases">
        <authorList>
            <person name="Floudas D."/>
            <person name="Bentzer J."/>
            <person name="Ahren D."/>
            <person name="Johansson T."/>
            <person name="Persson P."/>
            <person name="Tunlid A."/>
        </authorList>
    </citation>
    <scope>NUCLEOTIDE SEQUENCE [LARGE SCALE GENOMIC DNA]</scope>
    <source>
        <strain evidence="4 5">CBS 102.39</strain>
    </source>
</reference>
<evidence type="ECO:0000256" key="2">
    <source>
        <dbReference type="SAM" id="MobiDB-lite"/>
    </source>
</evidence>
<feature type="compositionally biased region" description="Polar residues" evidence="2">
    <location>
        <begin position="279"/>
        <end position="288"/>
    </location>
</feature>
<evidence type="ECO:0000313" key="4">
    <source>
        <dbReference type="EMBL" id="KAF4622632.1"/>
    </source>
</evidence>
<keyword evidence="3" id="KW-0472">Membrane</keyword>
<protein>
    <submittedName>
        <fullName evidence="4">Uncharacterized protein</fullName>
    </submittedName>
</protein>
<feature type="region of interest" description="Disordered" evidence="2">
    <location>
        <begin position="850"/>
        <end position="875"/>
    </location>
</feature>
<keyword evidence="1" id="KW-0175">Coiled coil</keyword>
<sequence length="875" mass="96347">MVFNSLCVFLKEQITDAISISPLALDVFNDRLTVKPGGAVKLSTSPLSLFAKRNGLLPAAVLCVLLEFMACLFLIHTYGFVGTVERTIPVLALRIKNICFATFAYFFNLYFLFALRITKYLAYSSLGQLVWKEFKPVVDQLVDTIDSHFRQTCRDDYLEILVDFFQVLPEDVFDFVVDKVDKWLYTPCIKLARRVERSPGVIAFFLRRYLECFILWVLCASVFVSFYFAFSLDRTPLAVPIGRKEKCQVAYKDQDDGDDEEELWDDEECGHEATDSEGCANTTSSLGGTESKDIIEEEEDVDCNGVVDAEEDEHTASATADATIGSEGSSLCETVAQEVLEEAAEDNDEVAEVFMRPEDVFAYGVTFIWEVFLMAVRAQEKLAQESREEVEFVEEQYSLMQEAEGMGQELLMESVVKKEEKTLGNGEEIVPEMGMEKVAQVVVDKGEEGVQKNMEEEGEGGIVQELAGALLELLEVVAERSFSPVDSEELEVAEIPDSESFGSFVDTTLNGGQVVAQPSWPCLQFVADELSETDAGEATAAFAVGTLFSRLDELEKTATSESPVPEGTLVGVGHAMEGFIFSDGQGLEDVEHIERRRRIRLGKRRASTLSRRSSRGSVAEEKERPVLADGCEVDALPLTLFAAGPSNDGLGITCDIGVAGKYGILQALNSESRLLEEEVVQSHASTSNLDLQALLAKVADVDLEVDIADGFAEEDHLFDIKESISISTSPIVMEAEEPELDGMKSPKLSPSLYSHYRRSSLDAIVEMSFSVADAEGSESTVMLVQAHDADTLRERQTTSTSVLTPLAAPFIPKSTKVQAPSGSDQHPARVPAYWAPAPVVPIVVEAPRRRRVQSAGRRNRHLSLMGQGHPSNAKR</sequence>
<dbReference type="AlphaFoldDB" id="A0A8H4VUF4"/>
<organism evidence="4 5">
    <name type="scientific">Agrocybe pediades</name>
    <dbReference type="NCBI Taxonomy" id="84607"/>
    <lineage>
        <taxon>Eukaryota</taxon>
        <taxon>Fungi</taxon>
        <taxon>Dikarya</taxon>
        <taxon>Basidiomycota</taxon>
        <taxon>Agaricomycotina</taxon>
        <taxon>Agaricomycetes</taxon>
        <taxon>Agaricomycetidae</taxon>
        <taxon>Agaricales</taxon>
        <taxon>Agaricineae</taxon>
        <taxon>Strophariaceae</taxon>
        <taxon>Agrocybe</taxon>
    </lineage>
</organism>
<evidence type="ECO:0000256" key="3">
    <source>
        <dbReference type="SAM" id="Phobius"/>
    </source>
</evidence>
<feature type="transmembrane region" description="Helical" evidence="3">
    <location>
        <begin position="213"/>
        <end position="230"/>
    </location>
</feature>
<feature type="compositionally biased region" description="Basic residues" evidence="2">
    <location>
        <begin position="850"/>
        <end position="861"/>
    </location>
</feature>
<evidence type="ECO:0000313" key="5">
    <source>
        <dbReference type="Proteomes" id="UP000521872"/>
    </source>
</evidence>
<comment type="caution">
    <text evidence="4">The sequence shown here is derived from an EMBL/GenBank/DDBJ whole genome shotgun (WGS) entry which is preliminary data.</text>
</comment>
<evidence type="ECO:0000256" key="1">
    <source>
        <dbReference type="SAM" id="Coils"/>
    </source>
</evidence>
<feature type="coiled-coil region" evidence="1">
    <location>
        <begin position="376"/>
        <end position="403"/>
    </location>
</feature>
<keyword evidence="3" id="KW-0812">Transmembrane</keyword>
<accession>A0A8H4VUF4</accession>
<feature type="transmembrane region" description="Helical" evidence="3">
    <location>
        <begin position="55"/>
        <end position="75"/>
    </location>
</feature>
<dbReference type="Proteomes" id="UP000521872">
    <property type="component" value="Unassembled WGS sequence"/>
</dbReference>
<feature type="region of interest" description="Disordered" evidence="2">
    <location>
        <begin position="251"/>
        <end position="294"/>
    </location>
</feature>
<name>A0A8H4VUF4_9AGAR</name>
<proteinExistence type="predicted"/>
<dbReference type="EMBL" id="JAACJL010000002">
    <property type="protein sequence ID" value="KAF4622632.1"/>
    <property type="molecule type" value="Genomic_DNA"/>
</dbReference>
<feature type="compositionally biased region" description="Acidic residues" evidence="2">
    <location>
        <begin position="255"/>
        <end position="269"/>
    </location>
</feature>
<gene>
    <name evidence="4" type="ORF">D9613_009274</name>
</gene>
<keyword evidence="3" id="KW-1133">Transmembrane helix</keyword>
<feature type="transmembrane region" description="Helical" evidence="3">
    <location>
        <begin position="95"/>
        <end position="115"/>
    </location>
</feature>